<reference evidence="13" key="2">
    <citation type="submission" date="2023-06" db="EMBL/GenBank/DDBJ databases">
        <authorList>
            <consortium name="Lawrence Berkeley National Laboratory"/>
            <person name="Haridas S."/>
            <person name="Hensen N."/>
            <person name="Bonometti L."/>
            <person name="Westerberg I."/>
            <person name="Brannstrom I.O."/>
            <person name="Guillou S."/>
            <person name="Cros-Aarteil S."/>
            <person name="Calhoun S."/>
            <person name="Kuo A."/>
            <person name="Mondo S."/>
            <person name="Pangilinan J."/>
            <person name="Riley R."/>
            <person name="Labutti K."/>
            <person name="Andreopoulos B."/>
            <person name="Lipzen A."/>
            <person name="Chen C."/>
            <person name="Yanf M."/>
            <person name="Daum C."/>
            <person name="Ng V."/>
            <person name="Clum A."/>
            <person name="Steindorff A."/>
            <person name="Ohm R."/>
            <person name="Martin F."/>
            <person name="Silar P."/>
            <person name="Natvig D."/>
            <person name="Lalanne C."/>
            <person name="Gautier V."/>
            <person name="Ament-Velasquez S.L."/>
            <person name="Kruys A."/>
            <person name="Hutchinson M.I."/>
            <person name="Powell A.J."/>
            <person name="Barry K."/>
            <person name="Miller A.N."/>
            <person name="Grigoriev I.V."/>
            <person name="Debuchy R."/>
            <person name="Gladieux P."/>
            <person name="Thoren M.H."/>
            <person name="Johannesson H."/>
        </authorList>
    </citation>
    <scope>NUCLEOTIDE SEQUENCE</scope>
    <source>
        <strain evidence="13">CBS 118394</strain>
    </source>
</reference>
<evidence type="ECO:0000256" key="7">
    <source>
        <dbReference type="ARBA" id="ARBA00022989"/>
    </source>
</evidence>
<reference evidence="13" key="1">
    <citation type="journal article" date="2023" name="Mol. Phylogenet. Evol.">
        <title>Genome-scale phylogeny and comparative genomics of the fungal order Sordariales.</title>
        <authorList>
            <person name="Hensen N."/>
            <person name="Bonometti L."/>
            <person name="Westerberg I."/>
            <person name="Brannstrom I.O."/>
            <person name="Guillou S."/>
            <person name="Cros-Aarteil S."/>
            <person name="Calhoun S."/>
            <person name="Haridas S."/>
            <person name="Kuo A."/>
            <person name="Mondo S."/>
            <person name="Pangilinan J."/>
            <person name="Riley R."/>
            <person name="LaButti K."/>
            <person name="Andreopoulos B."/>
            <person name="Lipzen A."/>
            <person name="Chen C."/>
            <person name="Yan M."/>
            <person name="Daum C."/>
            <person name="Ng V."/>
            <person name="Clum A."/>
            <person name="Steindorff A."/>
            <person name="Ohm R.A."/>
            <person name="Martin F."/>
            <person name="Silar P."/>
            <person name="Natvig D.O."/>
            <person name="Lalanne C."/>
            <person name="Gautier V."/>
            <person name="Ament-Velasquez S.L."/>
            <person name="Kruys A."/>
            <person name="Hutchinson M.I."/>
            <person name="Powell A.J."/>
            <person name="Barry K."/>
            <person name="Miller A.N."/>
            <person name="Grigoriev I.V."/>
            <person name="Debuchy R."/>
            <person name="Gladieux P."/>
            <person name="Hiltunen Thoren M."/>
            <person name="Johannesson H."/>
        </authorList>
    </citation>
    <scope>NUCLEOTIDE SEQUENCE</scope>
    <source>
        <strain evidence="13">CBS 118394</strain>
    </source>
</reference>
<name>A0AAE0IQU9_9PEZI</name>
<evidence type="ECO:0000256" key="12">
    <source>
        <dbReference type="RuleBase" id="RU364031"/>
    </source>
</evidence>
<keyword evidence="11" id="KW-0479">Metal-binding</keyword>
<dbReference type="CDD" id="cd03496">
    <property type="entry name" value="SQR_TypeC_CybS"/>
    <property type="match status" value="1"/>
</dbReference>
<comment type="subcellular location">
    <subcellularLocation>
        <location evidence="1 12">Mitochondrion inner membrane</location>
        <topology evidence="1 12">Multi-pass membrane protein</topology>
    </subcellularLocation>
</comment>
<keyword evidence="4" id="KW-0812">Transmembrane</keyword>
<evidence type="ECO:0000256" key="2">
    <source>
        <dbReference type="ARBA" id="ARBA00007294"/>
    </source>
</evidence>
<feature type="binding site" evidence="10">
    <location>
        <position position="194"/>
    </location>
    <ligand>
        <name>a ubiquinone</name>
        <dbReference type="ChEBI" id="CHEBI:16389"/>
        <note>ligand shared with IP/SDHB</note>
    </ligand>
</feature>
<dbReference type="GO" id="GO:0048039">
    <property type="term" value="F:ubiquinone binding"/>
    <property type="evidence" value="ECO:0007669"/>
    <property type="project" value="TreeGrafter"/>
</dbReference>
<dbReference type="SUPFAM" id="SSF81343">
    <property type="entry name" value="Fumarate reductase respiratory complex transmembrane subunits"/>
    <property type="match status" value="1"/>
</dbReference>
<keyword evidence="8 12" id="KW-0496">Mitochondrion</keyword>
<dbReference type="GO" id="GO:0046872">
    <property type="term" value="F:metal ion binding"/>
    <property type="evidence" value="ECO:0007669"/>
    <property type="project" value="UniProtKB-KW"/>
</dbReference>
<evidence type="ECO:0000256" key="6">
    <source>
        <dbReference type="ARBA" id="ARBA00022946"/>
    </source>
</evidence>
<keyword evidence="11" id="KW-0408">Iron</keyword>
<dbReference type="PANTHER" id="PTHR13337">
    <property type="entry name" value="SUCCINATE DEHYDROGENASE"/>
    <property type="match status" value="1"/>
</dbReference>
<evidence type="ECO:0000256" key="10">
    <source>
        <dbReference type="PIRSR" id="PIRSR607992-1"/>
    </source>
</evidence>
<comment type="similarity">
    <text evidence="2 12">Belongs to the CybS family.</text>
</comment>
<dbReference type="AlphaFoldDB" id="A0AAE0IQU9"/>
<keyword evidence="5 12" id="KW-0999">Mitochondrion inner membrane</keyword>
<organism evidence="13 14">
    <name type="scientific">Apodospora peruviana</name>
    <dbReference type="NCBI Taxonomy" id="516989"/>
    <lineage>
        <taxon>Eukaryota</taxon>
        <taxon>Fungi</taxon>
        <taxon>Dikarya</taxon>
        <taxon>Ascomycota</taxon>
        <taxon>Pezizomycotina</taxon>
        <taxon>Sordariomycetes</taxon>
        <taxon>Sordariomycetidae</taxon>
        <taxon>Sordariales</taxon>
        <taxon>Lasiosphaeriaceae</taxon>
        <taxon>Apodospora</taxon>
    </lineage>
</organism>
<dbReference type="Pfam" id="PF05328">
    <property type="entry name" value="CybS"/>
    <property type="match status" value="1"/>
</dbReference>
<keyword evidence="3" id="KW-0813">Transport</keyword>
<keyword evidence="9 12" id="KW-0472">Membrane</keyword>
<dbReference type="EMBL" id="JAUEDM010000001">
    <property type="protein sequence ID" value="KAK3329528.1"/>
    <property type="molecule type" value="Genomic_DNA"/>
</dbReference>
<keyword evidence="6 12" id="KW-0809">Transit peptide</keyword>
<evidence type="ECO:0000256" key="3">
    <source>
        <dbReference type="ARBA" id="ARBA00022448"/>
    </source>
</evidence>
<comment type="caution">
    <text evidence="13">The sequence shown here is derived from an EMBL/GenBank/DDBJ whole genome shotgun (WGS) entry which is preliminary data.</text>
</comment>
<dbReference type="Proteomes" id="UP001283341">
    <property type="component" value="Unassembled WGS sequence"/>
</dbReference>
<feature type="binding site" description="axial binding residue" evidence="11">
    <location>
        <position position="182"/>
    </location>
    <ligand>
        <name>heme b</name>
        <dbReference type="ChEBI" id="CHEBI:60344"/>
        <note>ligand shared with SDHC</note>
    </ligand>
    <ligandPart>
        <name>Fe</name>
        <dbReference type="ChEBI" id="CHEBI:18248"/>
    </ligandPart>
</feature>
<keyword evidence="7" id="KW-1133">Transmembrane helix</keyword>
<dbReference type="PANTHER" id="PTHR13337:SF2">
    <property type="entry name" value="SUCCINATE DEHYDROGENASE [UBIQUINONE] CYTOCHROME B SMALL SUBUNIT, MITOCHONDRIAL"/>
    <property type="match status" value="1"/>
</dbReference>
<dbReference type="GO" id="GO:0020037">
    <property type="term" value="F:heme binding"/>
    <property type="evidence" value="ECO:0007669"/>
    <property type="project" value="TreeGrafter"/>
</dbReference>
<dbReference type="InterPro" id="IPR034804">
    <property type="entry name" value="SQR/QFR_C/D"/>
</dbReference>
<dbReference type="GO" id="GO:0006121">
    <property type="term" value="P:mitochondrial electron transport, succinate to ubiquinone"/>
    <property type="evidence" value="ECO:0007669"/>
    <property type="project" value="TreeGrafter"/>
</dbReference>
<evidence type="ECO:0000256" key="5">
    <source>
        <dbReference type="ARBA" id="ARBA00022792"/>
    </source>
</evidence>
<evidence type="ECO:0000313" key="14">
    <source>
        <dbReference type="Proteomes" id="UP001283341"/>
    </source>
</evidence>
<dbReference type="InterPro" id="IPR007992">
    <property type="entry name" value="CybS"/>
</dbReference>
<gene>
    <name evidence="13" type="ORF">B0H66DRAFT_597105</name>
</gene>
<evidence type="ECO:0000256" key="1">
    <source>
        <dbReference type="ARBA" id="ARBA00004448"/>
    </source>
</evidence>
<protein>
    <recommendedName>
        <fullName evidence="12">Succinate dehydrogenase [ubiquinone] cytochrome b small subunit</fullName>
    </recommendedName>
</protein>
<dbReference type="GO" id="GO:0006099">
    <property type="term" value="P:tricarboxylic acid cycle"/>
    <property type="evidence" value="ECO:0007669"/>
    <property type="project" value="TreeGrafter"/>
</dbReference>
<evidence type="ECO:0000256" key="8">
    <source>
        <dbReference type="ARBA" id="ARBA00023128"/>
    </source>
</evidence>
<evidence type="ECO:0000256" key="4">
    <source>
        <dbReference type="ARBA" id="ARBA00022692"/>
    </source>
</evidence>
<keyword evidence="14" id="KW-1185">Reference proteome</keyword>
<dbReference type="GO" id="GO:0005743">
    <property type="term" value="C:mitochondrial inner membrane"/>
    <property type="evidence" value="ECO:0007669"/>
    <property type="project" value="UniProtKB-SubCell"/>
</dbReference>
<dbReference type="FunFam" id="1.20.1300.10:FF:000007">
    <property type="entry name" value="Succinate dehydrogenase [ubiquinone] cytochrome b small subunit"/>
    <property type="match status" value="1"/>
</dbReference>
<dbReference type="Gene3D" id="1.20.1300.10">
    <property type="entry name" value="Fumarate reductase/succinate dehydrogenase, transmembrane subunit"/>
    <property type="match status" value="1"/>
</dbReference>
<proteinExistence type="inferred from homology"/>
<evidence type="ECO:0000256" key="9">
    <source>
        <dbReference type="ARBA" id="ARBA00023136"/>
    </source>
</evidence>
<dbReference type="GO" id="GO:0098796">
    <property type="term" value="C:membrane protein complex"/>
    <property type="evidence" value="ECO:0007669"/>
    <property type="project" value="UniProtKB-ARBA"/>
</dbReference>
<evidence type="ECO:0000256" key="11">
    <source>
        <dbReference type="PIRSR" id="PIRSR607992-2"/>
    </source>
</evidence>
<accession>A0AAE0IQU9</accession>
<sequence length="242" mass="25619">MADISDAVIGPLVFPIAEGPSDQAQGSSATIFVHVPVTARSTNDAADDDEEAALESNPQLIAADSTTITMASIARSVLPTQATAASRLSAVAARPIVNNAVRTTAFHTTSRRDLLPPLPQRVDGTVNDPAPIPPTSPSHGSYHWTFDRLLAGALVPLTVAPFAAGSLNPTMDAVLCAAILIHSHTGFQNIIIDYVPQKRMPRTRKAFMWGLNAATAVVGLALYEFETTDVGLTETVKRIWTA</sequence>
<evidence type="ECO:0000313" key="13">
    <source>
        <dbReference type="EMBL" id="KAK3329528.1"/>
    </source>
</evidence>